<keyword evidence="20" id="KW-1185">Reference proteome</keyword>
<evidence type="ECO:0000313" key="20">
    <source>
        <dbReference type="Proteomes" id="UP001196068"/>
    </source>
</evidence>
<dbReference type="InterPro" id="IPR035965">
    <property type="entry name" value="PAS-like_dom_sf"/>
</dbReference>
<dbReference type="InterPro" id="IPR000700">
    <property type="entry name" value="PAS-assoc_C"/>
</dbReference>
<keyword evidence="11" id="KW-0418">Kinase</keyword>
<dbReference type="GO" id="GO:0004673">
    <property type="term" value="F:protein histidine kinase activity"/>
    <property type="evidence" value="ECO:0007669"/>
    <property type="project" value="UniProtKB-EC"/>
</dbReference>
<dbReference type="NCBIfam" id="TIGR00229">
    <property type="entry name" value="sensory_box"/>
    <property type="match status" value="1"/>
</dbReference>
<dbReference type="Gene3D" id="3.30.565.10">
    <property type="entry name" value="Histidine kinase-like ATPase, C-terminal domain"/>
    <property type="match status" value="1"/>
</dbReference>
<keyword evidence="12" id="KW-0067">ATP-binding</keyword>
<keyword evidence="7" id="KW-0288">FMN</keyword>
<keyword evidence="3" id="KW-0600">Photoreceptor protein</keyword>
<sequence>MEGGLADAPSWPRPRGIRRALVLLCLALLLPAWVAVGVMVLRMADSERNQIAMQGTDAARRAAGAIEREFNGLRAALLALATSPSPGGLDYAALEVQVATLGTLLGVGLRVEARPAAAPAREVTIGQLEADPQTRQLVLPLAVTLPGAPPRQLVLRAEAAGFWSEALRRAALPDDWPVIVLDAEGRILARLPVSDRIGQLIGGPNRFLVTGAAQGRQRTTGPDGNEFDVAWQRVAETGWTVAVGVPAGAADAALFDAVWPLLVGSAVLAVVLPLGIWLWGVRWIVRPLAALARQAAALARQAAALGQEDAAPRPVPSGIREIDNVAEALRGAALERSQRQAEIAASEAALRRLLDHLPVGVVLVEAPSGRVLYLNKRISAINGVAVDLGGHVGRATDDWQALDAEGRRLAAAELPLARAVRTGRAAVGDYQLRRADGRLVWLRSMAAPMRAPDGDAVTGAVGVIVEVGDEYAAVRALGEQVESEAAARRDAMAAAAALAASEERFRQFAEASPDALWIHDPRWAAPVFVGPAAAALSGLSAERLATDPDAWMSAIFPEDRAQLREAMEAAQSGRLAAAEYRLRRVDGATIWIRDIVFPIGGAQPGGIKLGPPRIGRLARDSTARKGAEARQALLIAELNHRVKNTLATVQSIAQQTARSSTGTEDPASFVAAFTARLRALAQGHDLLTASTWTGAPLEALIAAVLAPWRGGKPPRIIVEGPPLWLGARQALALALALHELATNAAKHGALAPDSDGQARLTWEVLAQGGARMVWRESGGPPVTTPMREGFGSRLLGRGLAGELGAGSSVALRYEASGLCAEISFPPPPPIETSAAGDLS</sequence>
<feature type="domain" description="PAC" evidence="18">
    <location>
        <begin position="426"/>
        <end position="479"/>
    </location>
</feature>
<keyword evidence="14" id="KW-0843">Virulence</keyword>
<dbReference type="CDD" id="cd18774">
    <property type="entry name" value="PDC2_HK_sensor"/>
    <property type="match status" value="1"/>
</dbReference>
<reference evidence="19" key="1">
    <citation type="submission" date="2020-01" db="EMBL/GenBank/DDBJ databases">
        <authorList>
            <person name="Rat A."/>
        </authorList>
    </citation>
    <scope>NUCLEOTIDE SEQUENCE</scope>
    <source>
        <strain evidence="19">LMG 28251</strain>
    </source>
</reference>
<comment type="caution">
    <text evidence="19">The sequence shown here is derived from an EMBL/GenBank/DDBJ whole genome shotgun (WGS) entry which is preliminary data.</text>
</comment>
<dbReference type="AlphaFoldDB" id="A0AAF1KN90"/>
<organism evidence="19 20">
    <name type="scientific">Plastoroseomonas arctica</name>
    <dbReference type="NCBI Taxonomy" id="1509237"/>
    <lineage>
        <taxon>Bacteria</taxon>
        <taxon>Pseudomonadati</taxon>
        <taxon>Pseudomonadota</taxon>
        <taxon>Alphaproteobacteria</taxon>
        <taxon>Acetobacterales</taxon>
        <taxon>Acetobacteraceae</taxon>
        <taxon>Plastoroseomonas</taxon>
    </lineage>
</organism>
<evidence type="ECO:0000256" key="8">
    <source>
        <dbReference type="ARBA" id="ARBA00022679"/>
    </source>
</evidence>
<dbReference type="Pfam" id="PF07536">
    <property type="entry name" value="HWE_HK"/>
    <property type="match status" value="1"/>
</dbReference>
<dbReference type="InterPro" id="IPR013655">
    <property type="entry name" value="PAS_fold_3"/>
</dbReference>
<evidence type="ECO:0000256" key="7">
    <source>
        <dbReference type="ARBA" id="ARBA00022643"/>
    </source>
</evidence>
<dbReference type="InterPro" id="IPR036890">
    <property type="entry name" value="HATPase_C_sf"/>
</dbReference>
<accession>A0AAF1KN90</accession>
<keyword evidence="16" id="KW-1133">Transmembrane helix</keyword>
<keyword evidence="5" id="KW-0716">Sensory transduction</keyword>
<dbReference type="RefSeq" id="WP_211875142.1">
    <property type="nucleotide sequence ID" value="NZ_JAAEDH010000017.1"/>
</dbReference>
<evidence type="ECO:0000256" key="11">
    <source>
        <dbReference type="ARBA" id="ARBA00022777"/>
    </source>
</evidence>
<dbReference type="Proteomes" id="UP001196068">
    <property type="component" value="Unassembled WGS sequence"/>
</dbReference>
<keyword evidence="10" id="KW-0547">Nucleotide-binding</keyword>
<dbReference type="InterPro" id="IPR001610">
    <property type="entry name" value="PAC"/>
</dbReference>
<evidence type="ECO:0000256" key="4">
    <source>
        <dbReference type="ARBA" id="ARBA00022553"/>
    </source>
</evidence>
<proteinExistence type="predicted"/>
<protein>
    <recommendedName>
        <fullName evidence="2">histidine kinase</fullName>
        <ecNumber evidence="2">2.7.13.3</ecNumber>
    </recommendedName>
</protein>
<feature type="transmembrane region" description="Helical" evidence="16">
    <location>
        <begin position="20"/>
        <end position="41"/>
    </location>
</feature>
<dbReference type="InterPro" id="IPR011102">
    <property type="entry name" value="Sig_transdc_His_kinase_HWE"/>
</dbReference>
<evidence type="ECO:0000259" key="18">
    <source>
        <dbReference type="PROSITE" id="PS50113"/>
    </source>
</evidence>
<reference evidence="19" key="2">
    <citation type="journal article" date="2021" name="Syst. Appl. Microbiol.">
        <title>Roseomonas hellenica sp. nov., isolated from roots of wild-growing Alkanna tinctoria.</title>
        <authorList>
            <person name="Rat A."/>
            <person name="Naranjo H.D."/>
            <person name="Lebbe L."/>
            <person name="Cnockaert M."/>
            <person name="Krigas N."/>
            <person name="Grigoriadou K."/>
            <person name="Maloupa E."/>
            <person name="Willems A."/>
        </authorList>
    </citation>
    <scope>NUCLEOTIDE SEQUENCE</scope>
    <source>
        <strain evidence="19">LMG 28251</strain>
    </source>
</reference>
<dbReference type="SMART" id="SM00086">
    <property type="entry name" value="PAC"/>
    <property type="match status" value="2"/>
</dbReference>
<dbReference type="Pfam" id="PF08448">
    <property type="entry name" value="PAS_4"/>
    <property type="match status" value="1"/>
</dbReference>
<evidence type="ECO:0000256" key="9">
    <source>
        <dbReference type="ARBA" id="ARBA00022737"/>
    </source>
</evidence>
<keyword evidence="13" id="KW-0157">Chromophore</keyword>
<evidence type="ECO:0000256" key="6">
    <source>
        <dbReference type="ARBA" id="ARBA00022630"/>
    </source>
</evidence>
<dbReference type="EMBL" id="JAAEDH010000017">
    <property type="protein sequence ID" value="MBR0656294.1"/>
    <property type="molecule type" value="Genomic_DNA"/>
</dbReference>
<dbReference type="PROSITE" id="PS50112">
    <property type="entry name" value="PAS"/>
    <property type="match status" value="1"/>
</dbReference>
<evidence type="ECO:0000313" key="19">
    <source>
        <dbReference type="EMBL" id="MBR0656294.1"/>
    </source>
</evidence>
<dbReference type="PANTHER" id="PTHR41523">
    <property type="entry name" value="TWO-COMPONENT SYSTEM SENSOR PROTEIN"/>
    <property type="match status" value="1"/>
</dbReference>
<name>A0AAF1KN90_9PROT</name>
<dbReference type="InterPro" id="IPR000014">
    <property type="entry name" value="PAS"/>
</dbReference>
<evidence type="ECO:0000256" key="3">
    <source>
        <dbReference type="ARBA" id="ARBA00022543"/>
    </source>
</evidence>
<keyword evidence="15" id="KW-0675">Receptor</keyword>
<dbReference type="EC" id="2.7.13.3" evidence="2"/>
<dbReference type="InterPro" id="IPR013656">
    <property type="entry name" value="PAS_4"/>
</dbReference>
<evidence type="ECO:0000256" key="14">
    <source>
        <dbReference type="ARBA" id="ARBA00023026"/>
    </source>
</evidence>
<dbReference type="PANTHER" id="PTHR41523:SF8">
    <property type="entry name" value="ETHYLENE RESPONSE SENSOR PROTEIN"/>
    <property type="match status" value="1"/>
</dbReference>
<feature type="domain" description="PAS" evidence="17">
    <location>
        <begin position="501"/>
        <end position="574"/>
    </location>
</feature>
<evidence type="ECO:0000256" key="15">
    <source>
        <dbReference type="ARBA" id="ARBA00023170"/>
    </source>
</evidence>
<dbReference type="SUPFAM" id="SSF55785">
    <property type="entry name" value="PYP-like sensor domain (PAS domain)"/>
    <property type="match status" value="2"/>
</dbReference>
<evidence type="ECO:0000256" key="10">
    <source>
        <dbReference type="ARBA" id="ARBA00022741"/>
    </source>
</evidence>
<dbReference type="GO" id="GO:0005524">
    <property type="term" value="F:ATP binding"/>
    <property type="evidence" value="ECO:0007669"/>
    <property type="project" value="UniProtKB-KW"/>
</dbReference>
<evidence type="ECO:0000256" key="5">
    <source>
        <dbReference type="ARBA" id="ARBA00022606"/>
    </source>
</evidence>
<gene>
    <name evidence="19" type="ORF">GXW79_14525</name>
</gene>
<keyword evidence="4" id="KW-0597">Phosphoprotein</keyword>
<dbReference type="SMART" id="SM00091">
    <property type="entry name" value="PAS"/>
    <property type="match status" value="2"/>
</dbReference>
<evidence type="ECO:0000256" key="2">
    <source>
        <dbReference type="ARBA" id="ARBA00012438"/>
    </source>
</evidence>
<dbReference type="Pfam" id="PF08447">
    <property type="entry name" value="PAS_3"/>
    <property type="match status" value="1"/>
</dbReference>
<comment type="catalytic activity">
    <reaction evidence="1">
        <text>ATP + protein L-histidine = ADP + protein N-phospho-L-histidine.</text>
        <dbReference type="EC" id="2.7.13.3"/>
    </reaction>
</comment>
<dbReference type="GO" id="GO:0009881">
    <property type="term" value="F:photoreceptor activity"/>
    <property type="evidence" value="ECO:0007669"/>
    <property type="project" value="UniProtKB-KW"/>
</dbReference>
<evidence type="ECO:0000259" key="17">
    <source>
        <dbReference type="PROSITE" id="PS50112"/>
    </source>
</evidence>
<dbReference type="SMART" id="SM00911">
    <property type="entry name" value="HWE_HK"/>
    <property type="match status" value="1"/>
</dbReference>
<dbReference type="Gene3D" id="3.30.450.20">
    <property type="entry name" value="PAS domain"/>
    <property type="match status" value="3"/>
</dbReference>
<evidence type="ECO:0000256" key="13">
    <source>
        <dbReference type="ARBA" id="ARBA00022991"/>
    </source>
</evidence>
<keyword evidence="16" id="KW-0812">Transmembrane</keyword>
<keyword evidence="6" id="KW-0285">Flavoprotein</keyword>
<dbReference type="PROSITE" id="PS50113">
    <property type="entry name" value="PAC"/>
    <property type="match status" value="1"/>
</dbReference>
<keyword evidence="9" id="KW-0677">Repeat</keyword>
<keyword evidence="8" id="KW-0808">Transferase</keyword>
<evidence type="ECO:0000256" key="16">
    <source>
        <dbReference type="SAM" id="Phobius"/>
    </source>
</evidence>
<evidence type="ECO:0000256" key="12">
    <source>
        <dbReference type="ARBA" id="ARBA00022840"/>
    </source>
</evidence>
<evidence type="ECO:0000256" key="1">
    <source>
        <dbReference type="ARBA" id="ARBA00000085"/>
    </source>
</evidence>
<keyword evidence="16" id="KW-0472">Membrane</keyword>
<feature type="transmembrane region" description="Helical" evidence="16">
    <location>
        <begin position="258"/>
        <end position="279"/>
    </location>
</feature>